<dbReference type="Pfam" id="PF03059">
    <property type="entry name" value="NAS"/>
    <property type="match status" value="1"/>
</dbReference>
<dbReference type="GO" id="GO:0030410">
    <property type="term" value="F:nicotianamine synthase activity"/>
    <property type="evidence" value="ECO:0007669"/>
    <property type="project" value="InterPro"/>
</dbReference>
<protein>
    <recommendedName>
        <fullName evidence="5">Class I SAM-dependent methyltransferase</fullName>
    </recommendedName>
</protein>
<dbReference type="AlphaFoldDB" id="A0A544TMU3"/>
<keyword evidence="1" id="KW-0808">Transferase</keyword>
<evidence type="ECO:0008006" key="5">
    <source>
        <dbReference type="Google" id="ProtNLM"/>
    </source>
</evidence>
<name>A0A544TMU3_9BACI</name>
<dbReference type="OrthoDB" id="1956540at2"/>
<comment type="caution">
    <text evidence="3">The sequence shown here is derived from an EMBL/GenBank/DDBJ whole genome shotgun (WGS) entry which is preliminary data.</text>
</comment>
<organism evidence="3 4">
    <name type="scientific">Psychrobacillus soli</name>
    <dbReference type="NCBI Taxonomy" id="1543965"/>
    <lineage>
        <taxon>Bacteria</taxon>
        <taxon>Bacillati</taxon>
        <taxon>Bacillota</taxon>
        <taxon>Bacilli</taxon>
        <taxon>Bacillales</taxon>
        <taxon>Bacillaceae</taxon>
        <taxon>Psychrobacillus</taxon>
    </lineage>
</organism>
<dbReference type="SUPFAM" id="SSF53335">
    <property type="entry name" value="S-adenosyl-L-methionine-dependent methyltransferases"/>
    <property type="match status" value="1"/>
</dbReference>
<reference evidence="3 4" key="1">
    <citation type="submission" date="2019-05" db="EMBL/GenBank/DDBJ databases">
        <title>Psychrobacillus vulpis sp. nov., a new species isolated from feces of a red fox that inhabits in The Tablas de Daimiel Natural Park, Albacete, Spain.</title>
        <authorList>
            <person name="Rodriguez M."/>
            <person name="Reina J.C."/>
            <person name="Bejar V."/>
            <person name="Llamas I."/>
        </authorList>
    </citation>
    <scope>NUCLEOTIDE SEQUENCE [LARGE SCALE GENOMIC DNA]</scope>
    <source>
        <strain evidence="3 4">NHI-2</strain>
    </source>
</reference>
<dbReference type="PANTHER" id="PTHR32266">
    <property type="entry name" value="NICOTIANAMINE SYNTHASE 3"/>
    <property type="match status" value="1"/>
</dbReference>
<sequence length="189" mass="21390">MHGRKNESPLRIYGRIGYGPVSFLLSASVNEERSYAQIDGTSKVWFIGAGAYPLTAFTIAKETSAEVVCTDIDSEAVHYGKELAQFLGLHGILHYSDSHLRHPEFLKTATHIYIASLVPEKQEIIEELKSKVHPDCKIIVRYGNGLKSLFNYPLELSLLKEWQVKSINQDKCIYDTIVLQPYKTLAKYI</sequence>
<evidence type="ECO:0000256" key="1">
    <source>
        <dbReference type="ARBA" id="ARBA00022679"/>
    </source>
</evidence>
<proteinExistence type="predicted"/>
<dbReference type="GO" id="GO:0030418">
    <property type="term" value="P:nicotianamine biosynthetic process"/>
    <property type="evidence" value="ECO:0007669"/>
    <property type="project" value="InterPro"/>
</dbReference>
<gene>
    <name evidence="3" type="ORF">FG383_00245</name>
</gene>
<evidence type="ECO:0000313" key="3">
    <source>
        <dbReference type="EMBL" id="TQR18758.1"/>
    </source>
</evidence>
<dbReference type="PANTHER" id="PTHR32266:SF12">
    <property type="entry name" value="NICOTIANAMINE SYNTHASE 3"/>
    <property type="match status" value="1"/>
</dbReference>
<dbReference type="Gene3D" id="3.40.50.150">
    <property type="entry name" value="Vaccinia Virus protein VP39"/>
    <property type="match status" value="1"/>
</dbReference>
<keyword evidence="2" id="KW-0949">S-adenosyl-L-methionine</keyword>
<dbReference type="InterPro" id="IPR004298">
    <property type="entry name" value="Nicotian_synth"/>
</dbReference>
<dbReference type="Proteomes" id="UP000318937">
    <property type="component" value="Unassembled WGS sequence"/>
</dbReference>
<accession>A0A544TMU3</accession>
<dbReference type="InterPro" id="IPR029063">
    <property type="entry name" value="SAM-dependent_MTases_sf"/>
</dbReference>
<keyword evidence="4" id="KW-1185">Reference proteome</keyword>
<evidence type="ECO:0000313" key="4">
    <source>
        <dbReference type="Proteomes" id="UP000318937"/>
    </source>
</evidence>
<dbReference type="EMBL" id="VDGG01000001">
    <property type="protein sequence ID" value="TQR18758.1"/>
    <property type="molecule type" value="Genomic_DNA"/>
</dbReference>
<evidence type="ECO:0000256" key="2">
    <source>
        <dbReference type="ARBA" id="ARBA00022691"/>
    </source>
</evidence>